<protein>
    <submittedName>
        <fullName evidence="1">Uncharacterized protein</fullName>
    </submittedName>
</protein>
<comment type="caution">
    <text evidence="1">The sequence shown here is derived from an EMBL/GenBank/DDBJ whole genome shotgun (WGS) entry which is preliminary data.</text>
</comment>
<sequence>MNETEAIFRIVLRNLTLSNWSDLLPEAQQQMFEEVTKLISCDALPLGKKQQLRMSLDTLCSCVSEVHKNRISQLLILSAGYTIHTLTVVKKSTPVSKNDHSLDFLAI</sequence>
<proteinExistence type="predicted"/>
<name>A0A6B3NJ35_9CYAN</name>
<gene>
    <name evidence="1" type="ORF">F6J89_30055</name>
</gene>
<organism evidence="1">
    <name type="scientific">Symploca sp. SIO1C4</name>
    <dbReference type="NCBI Taxonomy" id="2607765"/>
    <lineage>
        <taxon>Bacteria</taxon>
        <taxon>Bacillati</taxon>
        <taxon>Cyanobacteriota</taxon>
        <taxon>Cyanophyceae</taxon>
        <taxon>Coleofasciculales</taxon>
        <taxon>Coleofasciculaceae</taxon>
        <taxon>Symploca</taxon>
    </lineage>
</organism>
<dbReference type="EMBL" id="JAAHFQ010000922">
    <property type="protein sequence ID" value="NER31743.1"/>
    <property type="molecule type" value="Genomic_DNA"/>
</dbReference>
<evidence type="ECO:0000313" key="1">
    <source>
        <dbReference type="EMBL" id="NER31743.1"/>
    </source>
</evidence>
<dbReference type="AlphaFoldDB" id="A0A6B3NJ35"/>
<accession>A0A6B3NJ35</accession>
<reference evidence="1" key="1">
    <citation type="submission" date="2019-11" db="EMBL/GenBank/DDBJ databases">
        <title>Genomic insights into an expanded diversity of filamentous marine cyanobacteria reveals the extraordinary biosynthetic potential of Moorea and Okeania.</title>
        <authorList>
            <person name="Ferreira Leao T."/>
            <person name="Wang M."/>
            <person name="Moss N."/>
            <person name="Da Silva R."/>
            <person name="Sanders J."/>
            <person name="Nurk S."/>
            <person name="Gurevich A."/>
            <person name="Humphrey G."/>
            <person name="Reher R."/>
            <person name="Zhu Q."/>
            <person name="Belda-Ferre P."/>
            <person name="Glukhov E."/>
            <person name="Rex R."/>
            <person name="Dorrestein P.C."/>
            <person name="Knight R."/>
            <person name="Pevzner P."/>
            <person name="Gerwick W.H."/>
            <person name="Gerwick L."/>
        </authorList>
    </citation>
    <scope>NUCLEOTIDE SEQUENCE</scope>
    <source>
        <strain evidence="1">SIO1C4</strain>
    </source>
</reference>